<accession>A0A914NGF4</accession>
<organism evidence="1 2">
    <name type="scientific">Meloidogyne incognita</name>
    <name type="common">Southern root-knot nematode worm</name>
    <name type="synonym">Oxyuris incognita</name>
    <dbReference type="NCBI Taxonomy" id="6306"/>
    <lineage>
        <taxon>Eukaryota</taxon>
        <taxon>Metazoa</taxon>
        <taxon>Ecdysozoa</taxon>
        <taxon>Nematoda</taxon>
        <taxon>Chromadorea</taxon>
        <taxon>Rhabditida</taxon>
        <taxon>Tylenchina</taxon>
        <taxon>Tylenchomorpha</taxon>
        <taxon>Tylenchoidea</taxon>
        <taxon>Meloidogynidae</taxon>
        <taxon>Meloidogyninae</taxon>
        <taxon>Meloidogyne</taxon>
        <taxon>Meloidogyne incognita group</taxon>
    </lineage>
</organism>
<evidence type="ECO:0000313" key="2">
    <source>
        <dbReference type="WBParaSite" id="Minc3s06218g39511"/>
    </source>
</evidence>
<name>A0A914NGF4_MELIC</name>
<sequence>MEMVDVIQHYLHLYLVGVIGREANKIFLVRKSTINGQIICHENGSAFSPSLSSQRSISSVSAPLRTITFSSIRQPNNLNNNLNNEEKESRQRLLSQEVNNDVLL</sequence>
<keyword evidence="1" id="KW-1185">Reference proteome</keyword>
<reference evidence="2" key="1">
    <citation type="submission" date="2022-11" db="UniProtKB">
        <authorList>
            <consortium name="WormBaseParasite"/>
        </authorList>
    </citation>
    <scope>IDENTIFICATION</scope>
</reference>
<dbReference type="AlphaFoldDB" id="A0A914NGF4"/>
<evidence type="ECO:0000313" key="1">
    <source>
        <dbReference type="Proteomes" id="UP000887563"/>
    </source>
</evidence>
<dbReference type="Proteomes" id="UP000887563">
    <property type="component" value="Unplaced"/>
</dbReference>
<proteinExistence type="predicted"/>
<dbReference type="WBParaSite" id="Minc3s06218g39511">
    <property type="protein sequence ID" value="Minc3s06218g39511"/>
    <property type="gene ID" value="Minc3s06218g39511"/>
</dbReference>
<protein>
    <submittedName>
        <fullName evidence="2">Uncharacterized protein</fullName>
    </submittedName>
</protein>